<dbReference type="Proteomes" id="UP000887159">
    <property type="component" value="Unassembled WGS sequence"/>
</dbReference>
<proteinExistence type="predicted"/>
<name>A0A8X6SLC1_TRICX</name>
<protein>
    <submittedName>
        <fullName evidence="1">Uncharacterized protein</fullName>
    </submittedName>
</protein>
<evidence type="ECO:0000313" key="1">
    <source>
        <dbReference type="EMBL" id="GFY13660.1"/>
    </source>
</evidence>
<evidence type="ECO:0000313" key="2">
    <source>
        <dbReference type="Proteomes" id="UP000887159"/>
    </source>
</evidence>
<reference evidence="1" key="1">
    <citation type="submission" date="2020-08" db="EMBL/GenBank/DDBJ databases">
        <title>Multicomponent nature underlies the extraordinary mechanical properties of spider dragline silk.</title>
        <authorList>
            <person name="Kono N."/>
            <person name="Nakamura H."/>
            <person name="Mori M."/>
            <person name="Yoshida Y."/>
            <person name="Ohtoshi R."/>
            <person name="Malay A.D."/>
            <person name="Moran D.A.P."/>
            <person name="Tomita M."/>
            <person name="Numata K."/>
            <person name="Arakawa K."/>
        </authorList>
    </citation>
    <scope>NUCLEOTIDE SEQUENCE</scope>
</reference>
<comment type="caution">
    <text evidence="1">The sequence shown here is derived from an EMBL/GenBank/DDBJ whole genome shotgun (WGS) entry which is preliminary data.</text>
</comment>
<accession>A0A8X6SLC1</accession>
<keyword evidence="2" id="KW-1185">Reference proteome</keyword>
<organism evidence="1 2">
    <name type="scientific">Trichonephila clavipes</name>
    <name type="common">Golden silk orbweaver</name>
    <name type="synonym">Nephila clavipes</name>
    <dbReference type="NCBI Taxonomy" id="2585209"/>
    <lineage>
        <taxon>Eukaryota</taxon>
        <taxon>Metazoa</taxon>
        <taxon>Ecdysozoa</taxon>
        <taxon>Arthropoda</taxon>
        <taxon>Chelicerata</taxon>
        <taxon>Arachnida</taxon>
        <taxon>Araneae</taxon>
        <taxon>Araneomorphae</taxon>
        <taxon>Entelegynae</taxon>
        <taxon>Araneoidea</taxon>
        <taxon>Nephilidae</taxon>
        <taxon>Trichonephila</taxon>
    </lineage>
</organism>
<sequence>MVRLRAWQQEEKYETKHMVANSVPTTRAKSGLPICHVQIIKTSPNLTSLSPNFLTTPSRGLSAPTDLKPSIPYTGLIFSCIRTQTRDTTMAAMSS</sequence>
<dbReference type="AlphaFoldDB" id="A0A8X6SLC1"/>
<gene>
    <name evidence="1" type="ORF">TNCV_4960301</name>
</gene>
<dbReference type="EMBL" id="BMAU01021323">
    <property type="protein sequence ID" value="GFY13660.1"/>
    <property type="molecule type" value="Genomic_DNA"/>
</dbReference>